<dbReference type="RefSeq" id="WP_012148760.1">
    <property type="nucleotide sequence ID" value="NC_016929.1"/>
</dbReference>
<proteinExistence type="predicted"/>
<evidence type="ECO:0000313" key="2">
    <source>
        <dbReference type="Proteomes" id="UP000007878"/>
    </source>
</evidence>
<dbReference type="EMBL" id="CP003304">
    <property type="protein sequence ID" value="AFB21137.1"/>
    <property type="molecule type" value="Genomic_DNA"/>
</dbReference>
<accession>A0ABM5MTJ7</accession>
<organism evidence="1 2">
    <name type="scientific">Rickettsia canadensis str. CA410</name>
    <dbReference type="NCBI Taxonomy" id="1105107"/>
    <lineage>
        <taxon>Bacteria</taxon>
        <taxon>Pseudomonadati</taxon>
        <taxon>Pseudomonadota</taxon>
        <taxon>Alphaproteobacteria</taxon>
        <taxon>Rickettsiales</taxon>
        <taxon>Rickettsiaceae</taxon>
        <taxon>Rickettsieae</taxon>
        <taxon>Rickettsia</taxon>
        <taxon>belli group</taxon>
    </lineage>
</organism>
<name>A0ABM5MTJ7_RICCA</name>
<keyword evidence="2" id="KW-1185">Reference proteome</keyword>
<gene>
    <name evidence="1" type="ORF">RCA_02850</name>
</gene>
<evidence type="ECO:0000313" key="1">
    <source>
        <dbReference type="EMBL" id="AFB21137.1"/>
    </source>
</evidence>
<sequence>MNTLKKGLIYRQQGDNGVKFIGKKAVEIKIDGNQRLFKNILHSNE</sequence>
<dbReference type="Proteomes" id="UP000007878">
    <property type="component" value="Chromosome"/>
</dbReference>
<protein>
    <submittedName>
        <fullName evidence="1">Uncharacterized protein</fullName>
    </submittedName>
</protein>
<reference evidence="2" key="1">
    <citation type="submission" date="2012-02" db="EMBL/GenBank/DDBJ databases">
        <title>Complete genome sequence of Rickettsia parkeri strain Portsmouth.</title>
        <authorList>
            <person name="Johnson S.L."/>
            <person name="Munk A.C."/>
            <person name="Han S."/>
            <person name="Bruce D.C."/>
            <person name="Dasch G.A."/>
        </authorList>
    </citation>
    <scope>NUCLEOTIDE SEQUENCE [LARGE SCALE GENOMIC DNA]</scope>
    <source>
        <strain evidence="2">CA410</strain>
    </source>
</reference>